<name>A0A317XEC3_9EURO</name>
<dbReference type="InterPro" id="IPR051175">
    <property type="entry name" value="CLK_kinases"/>
</dbReference>
<dbReference type="GeneID" id="37118506"/>
<keyword evidence="4 7" id="KW-0418">Kinase</keyword>
<gene>
    <name evidence="7" type="ORF">BO94DRAFT_600995</name>
</gene>
<keyword evidence="5" id="KW-0067">ATP-binding</keyword>
<dbReference type="InterPro" id="IPR011009">
    <property type="entry name" value="Kinase-like_dom_sf"/>
</dbReference>
<evidence type="ECO:0000313" key="7">
    <source>
        <dbReference type="EMBL" id="PWY95987.1"/>
    </source>
</evidence>
<comment type="caution">
    <text evidence="7">The sequence shown here is derived from an EMBL/GenBank/DDBJ whole genome shotgun (WGS) entry which is preliminary data.</text>
</comment>
<keyword evidence="2" id="KW-0808">Transferase</keyword>
<evidence type="ECO:0000256" key="3">
    <source>
        <dbReference type="ARBA" id="ARBA00022741"/>
    </source>
</evidence>
<dbReference type="InterPro" id="IPR000719">
    <property type="entry name" value="Prot_kinase_dom"/>
</dbReference>
<dbReference type="GO" id="GO:0004674">
    <property type="term" value="F:protein serine/threonine kinase activity"/>
    <property type="evidence" value="ECO:0007669"/>
    <property type="project" value="UniProtKB-KW"/>
</dbReference>
<dbReference type="PANTHER" id="PTHR45646">
    <property type="entry name" value="SERINE/THREONINE-PROTEIN KINASE DOA-RELATED"/>
    <property type="match status" value="1"/>
</dbReference>
<feature type="non-terminal residue" evidence="7">
    <location>
        <position position="1"/>
    </location>
</feature>
<sequence length="447" mass="50691">MIRHSQILKRVISSSLLLTRSQCAIPTSTSFHRPHKLHSGFPTRSSSTMASDRIEYNWIEDVETLEFYQPGGYHPVMIGDTLHNRYLVVDKLGSGGYSTVWLAHDTSLKHYVTLKVNIADALPNEAKVLKALSTSLLSSSPVHLGRDLVPAILDEFEVQDLREISFSRLFPIDVARALCYGLVQAVAYTHSQGHVHGDIHLGNIMIKLSSRFNDLSVKECYGKYGEPETVPITRCDGKPLTPNVPTHAVLPLFLGKYAETFTLADVRLLLGDFGEAFAPNSEVRLGEDCHAPPAFRAPETYLESKTPLTYSSDIWSLATAIWEIVGMKPIFSNEFIPHAQIVAQHVDVLGQMPGECKYFDEDGGPTDSYRAKKWPPLEESFEIDIQKWRRKWRGEIKKDEKKAFLDLIRRMLMFRPEDRLTAEDVLQSEWRVKWAFPEYKRSLDTSV</sequence>
<keyword evidence="1" id="KW-0723">Serine/threonine-protein kinase</keyword>
<dbReference type="Proteomes" id="UP000246702">
    <property type="component" value="Unassembled WGS sequence"/>
</dbReference>
<evidence type="ECO:0000259" key="6">
    <source>
        <dbReference type="PROSITE" id="PS50011"/>
    </source>
</evidence>
<dbReference type="EMBL" id="MSFK01000002">
    <property type="protein sequence ID" value="PWY95987.1"/>
    <property type="molecule type" value="Genomic_DNA"/>
</dbReference>
<accession>A0A317XEC3</accession>
<evidence type="ECO:0000313" key="8">
    <source>
        <dbReference type="Proteomes" id="UP000246702"/>
    </source>
</evidence>
<dbReference type="SMART" id="SM00220">
    <property type="entry name" value="S_TKc"/>
    <property type="match status" value="1"/>
</dbReference>
<protein>
    <submittedName>
        <fullName evidence="7">Kinase-like protein</fullName>
    </submittedName>
</protein>
<proteinExistence type="predicted"/>
<feature type="domain" description="Protein kinase" evidence="6">
    <location>
        <begin position="86"/>
        <end position="431"/>
    </location>
</feature>
<evidence type="ECO:0000256" key="1">
    <source>
        <dbReference type="ARBA" id="ARBA00022527"/>
    </source>
</evidence>
<reference evidence="7 8" key="1">
    <citation type="submission" date="2016-12" db="EMBL/GenBank/DDBJ databases">
        <title>The genomes of Aspergillus section Nigri reveals drivers in fungal speciation.</title>
        <authorList>
            <consortium name="DOE Joint Genome Institute"/>
            <person name="Vesth T.C."/>
            <person name="Nybo J."/>
            <person name="Theobald S."/>
            <person name="Brandl J."/>
            <person name="Frisvad J.C."/>
            <person name="Nielsen K.F."/>
            <person name="Lyhne E.K."/>
            <person name="Kogle M.E."/>
            <person name="Kuo A."/>
            <person name="Riley R."/>
            <person name="Clum A."/>
            <person name="Nolan M."/>
            <person name="Lipzen A."/>
            <person name="Salamov A."/>
            <person name="Henrissat B."/>
            <person name="Wiebenga A."/>
            <person name="De Vries R.P."/>
            <person name="Grigoriev I.V."/>
            <person name="Mortensen U.H."/>
            <person name="Andersen M.R."/>
            <person name="Baker S.E."/>
        </authorList>
    </citation>
    <scope>NUCLEOTIDE SEQUENCE [LARGE SCALE GENOMIC DNA]</scope>
    <source>
        <strain evidence="7 8">CBS 115572</strain>
    </source>
</reference>
<dbReference type="STRING" id="1450535.A0A317XEC3"/>
<dbReference type="AlphaFoldDB" id="A0A317XEC3"/>
<dbReference type="SUPFAM" id="SSF56112">
    <property type="entry name" value="Protein kinase-like (PK-like)"/>
    <property type="match status" value="1"/>
</dbReference>
<keyword evidence="3" id="KW-0547">Nucleotide-binding</keyword>
<dbReference type="OrthoDB" id="5979581at2759"/>
<dbReference type="PANTHER" id="PTHR45646:SF11">
    <property type="entry name" value="SERINE_THREONINE-PROTEIN KINASE DOA"/>
    <property type="match status" value="1"/>
</dbReference>
<keyword evidence="8" id="KW-1185">Reference proteome</keyword>
<dbReference type="GO" id="GO:0043484">
    <property type="term" value="P:regulation of RNA splicing"/>
    <property type="evidence" value="ECO:0007669"/>
    <property type="project" value="TreeGrafter"/>
</dbReference>
<dbReference type="Gene3D" id="3.30.200.20">
    <property type="entry name" value="Phosphorylase Kinase, domain 1"/>
    <property type="match status" value="1"/>
</dbReference>
<dbReference type="RefSeq" id="XP_025472748.1">
    <property type="nucleotide sequence ID" value="XM_025616363.1"/>
</dbReference>
<organism evidence="7 8">
    <name type="scientific">Aspergillus sclerotioniger CBS 115572</name>
    <dbReference type="NCBI Taxonomy" id="1450535"/>
    <lineage>
        <taxon>Eukaryota</taxon>
        <taxon>Fungi</taxon>
        <taxon>Dikarya</taxon>
        <taxon>Ascomycota</taxon>
        <taxon>Pezizomycotina</taxon>
        <taxon>Eurotiomycetes</taxon>
        <taxon>Eurotiomycetidae</taxon>
        <taxon>Eurotiales</taxon>
        <taxon>Aspergillaceae</taxon>
        <taxon>Aspergillus</taxon>
        <taxon>Aspergillus subgen. Circumdati</taxon>
    </lineage>
</organism>
<dbReference type="GO" id="GO:0005524">
    <property type="term" value="F:ATP binding"/>
    <property type="evidence" value="ECO:0007669"/>
    <property type="project" value="UniProtKB-KW"/>
</dbReference>
<dbReference type="Pfam" id="PF00069">
    <property type="entry name" value="Pkinase"/>
    <property type="match status" value="1"/>
</dbReference>
<evidence type="ECO:0000256" key="2">
    <source>
        <dbReference type="ARBA" id="ARBA00022679"/>
    </source>
</evidence>
<dbReference type="Gene3D" id="1.10.510.10">
    <property type="entry name" value="Transferase(Phosphotransferase) domain 1"/>
    <property type="match status" value="1"/>
</dbReference>
<evidence type="ECO:0000256" key="4">
    <source>
        <dbReference type="ARBA" id="ARBA00022777"/>
    </source>
</evidence>
<dbReference type="PROSITE" id="PS50011">
    <property type="entry name" value="PROTEIN_KINASE_DOM"/>
    <property type="match status" value="1"/>
</dbReference>
<evidence type="ECO:0000256" key="5">
    <source>
        <dbReference type="ARBA" id="ARBA00022840"/>
    </source>
</evidence>
<dbReference type="GO" id="GO:0005634">
    <property type="term" value="C:nucleus"/>
    <property type="evidence" value="ECO:0007669"/>
    <property type="project" value="TreeGrafter"/>
</dbReference>